<dbReference type="PANTHER" id="PTHR42647">
    <property type="entry name" value="SBP (S-RIBONUCLEASE BINDING PROTEIN) FAMILY PROTEIN"/>
    <property type="match status" value="1"/>
</dbReference>
<organism evidence="5 6">
    <name type="scientific">Iris pallida</name>
    <name type="common">Sweet iris</name>
    <dbReference type="NCBI Taxonomy" id="29817"/>
    <lineage>
        <taxon>Eukaryota</taxon>
        <taxon>Viridiplantae</taxon>
        <taxon>Streptophyta</taxon>
        <taxon>Embryophyta</taxon>
        <taxon>Tracheophyta</taxon>
        <taxon>Spermatophyta</taxon>
        <taxon>Magnoliopsida</taxon>
        <taxon>Liliopsida</taxon>
        <taxon>Asparagales</taxon>
        <taxon>Iridaceae</taxon>
        <taxon>Iridoideae</taxon>
        <taxon>Irideae</taxon>
        <taxon>Iris</taxon>
    </lineage>
</organism>
<keyword evidence="1" id="KW-0479">Metal-binding</keyword>
<sequence length="192" mass="21365">MQQQHLVGAFFSGPPIDMTCCDASGMRKRARDRQELPSVLVDMNSNVDSLPSHFRHDEQPAARLVGSTGASTSGRPAAISPPLAVDLYSHLYQHNIEIDAIIRLQTERLRLVVEESRKRQWRAVVENSKVAHEEAEREGDGAGGCQAEERGAGREDGTAELREPRLVQRRQEQRGHRLHPQVQSRAAPPPPC</sequence>
<gene>
    <name evidence="5" type="ORF">M6B38_302730</name>
</gene>
<dbReference type="PANTHER" id="PTHR42647:SF72">
    <property type="entry name" value="EF-HAND CALCIUM-BINDING DOMAIN-CONTAINING PROTEIN 4A"/>
    <property type="match status" value="1"/>
</dbReference>
<reference evidence="5" key="1">
    <citation type="journal article" date="2023" name="GigaByte">
        <title>Genome assembly of the bearded iris, Iris pallida Lam.</title>
        <authorList>
            <person name="Bruccoleri R.E."/>
            <person name="Oakeley E.J."/>
            <person name="Faust A.M.E."/>
            <person name="Altorfer M."/>
            <person name="Dessus-Babus S."/>
            <person name="Burckhardt D."/>
            <person name="Oertli M."/>
            <person name="Naumann U."/>
            <person name="Petersen F."/>
            <person name="Wong J."/>
        </authorList>
    </citation>
    <scope>NUCLEOTIDE SEQUENCE</scope>
    <source>
        <strain evidence="5">GSM-AAB239-AS_SAM_17_03QT</strain>
    </source>
</reference>
<comment type="caution">
    <text evidence="5">The sequence shown here is derived from an EMBL/GenBank/DDBJ whole genome shotgun (WGS) entry which is preliminary data.</text>
</comment>
<evidence type="ECO:0000256" key="2">
    <source>
        <dbReference type="ARBA" id="ARBA00022771"/>
    </source>
</evidence>
<reference evidence="5" key="2">
    <citation type="submission" date="2023-04" db="EMBL/GenBank/DDBJ databases">
        <authorList>
            <person name="Bruccoleri R.E."/>
            <person name="Oakeley E.J."/>
            <person name="Faust A.-M."/>
            <person name="Dessus-Babus S."/>
            <person name="Altorfer M."/>
            <person name="Burckhardt D."/>
            <person name="Oertli M."/>
            <person name="Naumann U."/>
            <person name="Petersen F."/>
            <person name="Wong J."/>
        </authorList>
    </citation>
    <scope>NUCLEOTIDE SEQUENCE</scope>
    <source>
        <strain evidence="5">GSM-AAB239-AS_SAM_17_03QT</strain>
        <tissue evidence="5">Leaf</tissue>
    </source>
</reference>
<evidence type="ECO:0000313" key="5">
    <source>
        <dbReference type="EMBL" id="KAJ6842266.1"/>
    </source>
</evidence>
<keyword evidence="3" id="KW-0862">Zinc</keyword>
<dbReference type="EMBL" id="JANAVB010007798">
    <property type="protein sequence ID" value="KAJ6842266.1"/>
    <property type="molecule type" value="Genomic_DNA"/>
</dbReference>
<feature type="compositionally biased region" description="Basic and acidic residues" evidence="4">
    <location>
        <begin position="129"/>
        <end position="140"/>
    </location>
</feature>
<dbReference type="AlphaFoldDB" id="A0AAX6HMI6"/>
<feature type="region of interest" description="Disordered" evidence="4">
    <location>
        <begin position="128"/>
        <end position="192"/>
    </location>
</feature>
<evidence type="ECO:0000256" key="4">
    <source>
        <dbReference type="SAM" id="MobiDB-lite"/>
    </source>
</evidence>
<feature type="compositionally biased region" description="Basic and acidic residues" evidence="4">
    <location>
        <begin position="147"/>
        <end position="175"/>
    </location>
</feature>
<proteinExistence type="predicted"/>
<evidence type="ECO:0000256" key="3">
    <source>
        <dbReference type="ARBA" id="ARBA00022833"/>
    </source>
</evidence>
<dbReference type="GO" id="GO:0008270">
    <property type="term" value="F:zinc ion binding"/>
    <property type="evidence" value="ECO:0007669"/>
    <property type="project" value="UniProtKB-KW"/>
</dbReference>
<keyword evidence="2" id="KW-0863">Zinc-finger</keyword>
<evidence type="ECO:0000313" key="6">
    <source>
        <dbReference type="Proteomes" id="UP001140949"/>
    </source>
</evidence>
<evidence type="ECO:0000256" key="1">
    <source>
        <dbReference type="ARBA" id="ARBA00022723"/>
    </source>
</evidence>
<name>A0AAX6HMI6_IRIPA</name>
<dbReference type="Proteomes" id="UP001140949">
    <property type="component" value="Unassembled WGS sequence"/>
</dbReference>
<protein>
    <submittedName>
        <fullName evidence="5">BOI-related E3 ubiquitin-protein ligase 3</fullName>
    </submittedName>
</protein>
<dbReference type="GO" id="GO:0004842">
    <property type="term" value="F:ubiquitin-protein transferase activity"/>
    <property type="evidence" value="ECO:0007669"/>
    <property type="project" value="TreeGrafter"/>
</dbReference>
<keyword evidence="6" id="KW-1185">Reference proteome</keyword>
<accession>A0AAX6HMI6</accession>